<accession>A0AA88XEL0</accession>
<evidence type="ECO:0000259" key="13">
    <source>
        <dbReference type="PROSITE" id="PS50089"/>
    </source>
</evidence>
<keyword evidence="7 10" id="KW-0863">Zinc-finger</keyword>
<evidence type="ECO:0000256" key="3">
    <source>
        <dbReference type="ARBA" id="ARBA00009413"/>
    </source>
</evidence>
<dbReference type="GO" id="GO:0007219">
    <property type="term" value="P:Notch signaling pathway"/>
    <property type="evidence" value="ECO:0007669"/>
    <property type="project" value="UniProtKB-KW"/>
</dbReference>
<dbReference type="PROSITE" id="PS50918">
    <property type="entry name" value="WWE"/>
    <property type="match status" value="2"/>
</dbReference>
<dbReference type="PANTHER" id="PTHR12622">
    <property type="entry name" value="DELTEX-RELATED"/>
    <property type="match status" value="1"/>
</dbReference>
<feature type="domain" description="RING-type" evidence="13">
    <location>
        <begin position="455"/>
        <end position="512"/>
    </location>
</feature>
<evidence type="ECO:0000256" key="7">
    <source>
        <dbReference type="ARBA" id="ARBA00022771"/>
    </source>
</evidence>
<evidence type="ECO:0000256" key="11">
    <source>
        <dbReference type="RuleBase" id="RU367105"/>
    </source>
</evidence>
<comment type="caution">
    <text evidence="15">The sequence shown here is derived from an EMBL/GenBank/DDBJ whole genome shotgun (WGS) entry which is preliminary data.</text>
</comment>
<dbReference type="CDD" id="cd09633">
    <property type="entry name" value="Deltex_C"/>
    <property type="match status" value="1"/>
</dbReference>
<dbReference type="SMART" id="SM00678">
    <property type="entry name" value="WWE"/>
    <property type="match status" value="2"/>
</dbReference>
<name>A0AA88XEL0_PINIB</name>
<keyword evidence="9" id="KW-0914">Notch signaling pathway</keyword>
<dbReference type="SUPFAM" id="SSF57850">
    <property type="entry name" value="RING/U-box"/>
    <property type="match status" value="1"/>
</dbReference>
<dbReference type="EMBL" id="VSWD01000013">
    <property type="protein sequence ID" value="KAK3083968.1"/>
    <property type="molecule type" value="Genomic_DNA"/>
</dbReference>
<dbReference type="AlphaFoldDB" id="A0AA88XEL0"/>
<keyword evidence="11" id="KW-0963">Cytoplasm</keyword>
<dbReference type="InterPro" id="IPR039396">
    <property type="entry name" value="Deltex_C"/>
</dbReference>
<dbReference type="InterPro" id="IPR039399">
    <property type="entry name" value="Deltex_C_sf"/>
</dbReference>
<keyword evidence="16" id="KW-1185">Reference proteome</keyword>
<evidence type="ECO:0000256" key="6">
    <source>
        <dbReference type="ARBA" id="ARBA00022737"/>
    </source>
</evidence>
<comment type="catalytic activity">
    <reaction evidence="1 11">
        <text>S-ubiquitinyl-[E2 ubiquitin-conjugating enzyme]-L-cysteine + [acceptor protein]-L-lysine = [E2 ubiquitin-conjugating enzyme]-L-cysteine + N(6)-ubiquitinyl-[acceptor protein]-L-lysine.</text>
        <dbReference type="EC" id="2.3.2.27"/>
    </reaction>
</comment>
<dbReference type="InterPro" id="IPR001841">
    <property type="entry name" value="Znf_RING"/>
</dbReference>
<keyword evidence="8 11" id="KW-0862">Zinc</keyword>
<gene>
    <name evidence="15" type="ORF">FSP39_006082</name>
</gene>
<feature type="domain" description="WWE" evidence="14">
    <location>
        <begin position="75"/>
        <end position="157"/>
    </location>
</feature>
<dbReference type="GO" id="GO:0005737">
    <property type="term" value="C:cytoplasm"/>
    <property type="evidence" value="ECO:0007669"/>
    <property type="project" value="UniProtKB-SubCell"/>
</dbReference>
<dbReference type="Pfam" id="PF18102">
    <property type="entry name" value="DTC"/>
    <property type="match status" value="1"/>
</dbReference>
<evidence type="ECO:0000313" key="16">
    <source>
        <dbReference type="Proteomes" id="UP001186944"/>
    </source>
</evidence>
<dbReference type="CDD" id="cd16459">
    <property type="entry name" value="RING-H2_DTX1-like"/>
    <property type="match status" value="1"/>
</dbReference>
<feature type="compositionally biased region" description="Polar residues" evidence="12">
    <location>
        <begin position="289"/>
        <end position="315"/>
    </location>
</feature>
<dbReference type="Proteomes" id="UP001186944">
    <property type="component" value="Unassembled WGS sequence"/>
</dbReference>
<dbReference type="InterPro" id="IPR039398">
    <property type="entry name" value="Deltex_fam"/>
</dbReference>
<evidence type="ECO:0000256" key="10">
    <source>
        <dbReference type="PROSITE-ProRule" id="PRU00175"/>
    </source>
</evidence>
<sequence>MAYMVIVWEWMNEFGNWRPYDPHVSDFLEDKFKNQPQNPVSLGHVDKSLVVYSADFTTMCQIRYGTGTARPIRRQLYPDTSPPGKGVVWQWQGDQPGQWHNYDLKVSMMIEDYFSQNTSSLGSLDLSKTSLKLPYILDLRNMTQKRIETGRVRQLRREVLNSQYTMMSAANASGQSAGTSQTQGAKRQNGALPGSSGTKKAKYAIVKSGASGQMSNHNTGQQISQGQLVSQLLAGGNANPPSTNGPLTRSRFHTMTNSQSSSVQQGAMTLPPSAGQGQAQGHSHGNQQTMQQHSTSNQFLQTSQHTAQNGPSSATHHPHNFHQLTSHNLLSPQAIQFLSQFGSLPPGANIPSITVNLHGNSMNNNQGISVPGSLLGRSKGASRISPVVTNATNVLMSPAVPTFPSSSGGATHFNLPHSDRIPNNAPKGKKGRSSSCDPLDEHTTVVTSPPEDEDCCICCEKLNQPSGYGEGKPEANIVVKLDKCKHMFHKLCLQAMYESGAKNGCLQCPTCKTIHGEKHGNCPQGLMEYHRLPQPLTSYEGCQTIQILYHISPGVQGPEHPHPGKRYSCRGFPRVCYLPDNERGRKVLKLLTVAWKRRLTFTIGMSTTTGEGDTVTWNEIHHKTEFGSNHSGHGYPDPNYLDNVLMELAVQGVTENDL</sequence>
<dbReference type="InterPro" id="IPR037197">
    <property type="entry name" value="WWE_dom_sf"/>
</dbReference>
<evidence type="ECO:0000256" key="9">
    <source>
        <dbReference type="ARBA" id="ARBA00022976"/>
    </source>
</evidence>
<comment type="similarity">
    <text evidence="3 11">Belongs to the Deltex family.</text>
</comment>
<feature type="domain" description="WWE" evidence="14">
    <location>
        <begin position="1"/>
        <end position="74"/>
    </location>
</feature>
<dbReference type="InterPro" id="IPR013083">
    <property type="entry name" value="Znf_RING/FYVE/PHD"/>
</dbReference>
<feature type="compositionally biased region" description="Polar residues" evidence="12">
    <location>
        <begin position="171"/>
        <end position="186"/>
    </location>
</feature>
<protein>
    <recommendedName>
        <fullName evidence="11">E3 ubiquitin-protein ligase</fullName>
        <ecNumber evidence="11">2.3.2.27</ecNumber>
    </recommendedName>
</protein>
<dbReference type="SMART" id="SM00184">
    <property type="entry name" value="RING"/>
    <property type="match status" value="1"/>
</dbReference>
<dbReference type="Pfam" id="PF02825">
    <property type="entry name" value="WWE"/>
    <property type="match status" value="2"/>
</dbReference>
<feature type="region of interest" description="Disordered" evidence="12">
    <location>
        <begin position="407"/>
        <end position="451"/>
    </location>
</feature>
<evidence type="ECO:0000313" key="15">
    <source>
        <dbReference type="EMBL" id="KAK3083968.1"/>
    </source>
</evidence>
<dbReference type="GO" id="GO:0061630">
    <property type="term" value="F:ubiquitin protein ligase activity"/>
    <property type="evidence" value="ECO:0007669"/>
    <property type="project" value="UniProtKB-UniRule"/>
</dbReference>
<evidence type="ECO:0000256" key="5">
    <source>
        <dbReference type="ARBA" id="ARBA00022723"/>
    </source>
</evidence>
<feature type="region of interest" description="Disordered" evidence="12">
    <location>
        <begin position="171"/>
        <end position="199"/>
    </location>
</feature>
<dbReference type="PROSITE" id="PS50089">
    <property type="entry name" value="ZF_RING_2"/>
    <property type="match status" value="1"/>
</dbReference>
<dbReference type="FunFam" id="3.30.390.130:FF:000001">
    <property type="entry name" value="Probable E3 ubiquitin-protein ligase DTX3"/>
    <property type="match status" value="1"/>
</dbReference>
<feature type="compositionally biased region" description="Low complexity" evidence="12">
    <location>
        <begin position="273"/>
        <end position="288"/>
    </location>
</feature>
<keyword evidence="5 11" id="KW-0479">Metal-binding</keyword>
<feature type="compositionally biased region" description="Polar residues" evidence="12">
    <location>
        <begin position="239"/>
        <end position="267"/>
    </location>
</feature>
<evidence type="ECO:0000256" key="8">
    <source>
        <dbReference type="ARBA" id="ARBA00022833"/>
    </source>
</evidence>
<evidence type="ECO:0000256" key="12">
    <source>
        <dbReference type="SAM" id="MobiDB-lite"/>
    </source>
</evidence>
<dbReference type="GO" id="GO:0016567">
    <property type="term" value="P:protein ubiquitination"/>
    <property type="evidence" value="ECO:0007669"/>
    <property type="project" value="UniProtKB-UniRule"/>
</dbReference>
<comment type="subcellular location">
    <subcellularLocation>
        <location evidence="11">Cytoplasm</location>
    </subcellularLocation>
</comment>
<evidence type="ECO:0000256" key="4">
    <source>
        <dbReference type="ARBA" id="ARBA00022679"/>
    </source>
</evidence>
<reference evidence="15" key="1">
    <citation type="submission" date="2019-08" db="EMBL/GenBank/DDBJ databases">
        <title>The improved chromosome-level genome for the pearl oyster Pinctada fucata martensii using PacBio sequencing and Hi-C.</title>
        <authorList>
            <person name="Zheng Z."/>
        </authorList>
    </citation>
    <scope>NUCLEOTIDE SEQUENCE</scope>
    <source>
        <strain evidence="15">ZZ-2019</strain>
        <tissue evidence="15">Adductor muscle</tissue>
    </source>
</reference>
<dbReference type="EC" id="2.3.2.27" evidence="11"/>
<keyword evidence="6" id="KW-0677">Repeat</keyword>
<evidence type="ECO:0000256" key="1">
    <source>
        <dbReference type="ARBA" id="ARBA00000900"/>
    </source>
</evidence>
<dbReference type="GO" id="GO:0008270">
    <property type="term" value="F:zinc ion binding"/>
    <property type="evidence" value="ECO:0007669"/>
    <property type="project" value="UniProtKB-KW"/>
</dbReference>
<dbReference type="Gene3D" id="3.30.390.130">
    <property type="match status" value="1"/>
</dbReference>
<dbReference type="InterPro" id="IPR018123">
    <property type="entry name" value="WWE-dom_subgr"/>
</dbReference>
<evidence type="ECO:0000259" key="14">
    <source>
        <dbReference type="PROSITE" id="PS50918"/>
    </source>
</evidence>
<feature type="region of interest" description="Disordered" evidence="12">
    <location>
        <begin position="234"/>
        <end position="320"/>
    </location>
</feature>
<evidence type="ECO:0000256" key="2">
    <source>
        <dbReference type="ARBA" id="ARBA00004906"/>
    </source>
</evidence>
<dbReference type="Gene3D" id="3.30.40.10">
    <property type="entry name" value="Zinc/RING finger domain, C3HC4 (zinc finger)"/>
    <property type="match status" value="1"/>
</dbReference>
<dbReference type="Gene3D" id="3.30.720.50">
    <property type="match status" value="2"/>
</dbReference>
<keyword evidence="4 11" id="KW-0808">Transferase</keyword>
<proteinExistence type="inferred from homology"/>
<comment type="pathway">
    <text evidence="2 11">Protein modification; protein ubiquitination.</text>
</comment>
<dbReference type="InterPro" id="IPR004170">
    <property type="entry name" value="WWE_dom"/>
</dbReference>
<dbReference type="SUPFAM" id="SSF117839">
    <property type="entry name" value="WWE domain"/>
    <property type="match status" value="2"/>
</dbReference>
<organism evidence="15 16">
    <name type="scientific">Pinctada imbricata</name>
    <name type="common">Atlantic pearl-oyster</name>
    <name type="synonym">Pinctada martensii</name>
    <dbReference type="NCBI Taxonomy" id="66713"/>
    <lineage>
        <taxon>Eukaryota</taxon>
        <taxon>Metazoa</taxon>
        <taxon>Spiralia</taxon>
        <taxon>Lophotrochozoa</taxon>
        <taxon>Mollusca</taxon>
        <taxon>Bivalvia</taxon>
        <taxon>Autobranchia</taxon>
        <taxon>Pteriomorphia</taxon>
        <taxon>Pterioida</taxon>
        <taxon>Pterioidea</taxon>
        <taxon>Pteriidae</taxon>
        <taxon>Pinctada</taxon>
    </lineage>
</organism>